<feature type="transmembrane region" description="Helical" evidence="10">
    <location>
        <begin position="311"/>
        <end position="335"/>
    </location>
</feature>
<dbReference type="AlphaFoldDB" id="A0A3P8ZAZ8"/>
<reference evidence="12" key="4">
    <citation type="submission" date="2025-09" db="UniProtKB">
        <authorList>
            <consortium name="Ensembl"/>
        </authorList>
    </citation>
    <scope>IDENTIFICATION</scope>
</reference>
<dbReference type="FunFam" id="1.20.1640.10:FF:000013">
    <property type="entry name" value="PaTched Related family"/>
    <property type="match status" value="1"/>
</dbReference>
<reference evidence="13" key="1">
    <citation type="journal article" date="2014" name="PLoS ONE">
        <title>The genome and linkage map of the northern pike (Esox lucius): conserved synteny revealed between the salmonid sister group and the Neoteleostei.</title>
        <authorList>
            <person name="Rondeau E.B."/>
            <person name="Minkley D.R."/>
            <person name="Leong J.S."/>
            <person name="Messmer A.M."/>
            <person name="Jantzen J.R."/>
            <person name="von Schalburg K.R."/>
            <person name="Lemon C."/>
            <person name="Bird N.H."/>
            <person name="Koop B.F."/>
        </authorList>
    </citation>
    <scope>NUCLEOTIDE SEQUENCE</scope>
</reference>
<comment type="similarity">
    <text evidence="1">Belongs to the patched family.</text>
</comment>
<dbReference type="Proteomes" id="UP000265140">
    <property type="component" value="Chromosome 21"/>
</dbReference>
<protein>
    <recommendedName>
        <fullName evidence="9">Patched domain-containing protein 3</fullName>
    </recommendedName>
</protein>
<feature type="transmembrane region" description="Helical" evidence="10">
    <location>
        <begin position="504"/>
        <end position="524"/>
    </location>
</feature>
<dbReference type="PANTHER" id="PTHR10796">
    <property type="entry name" value="PATCHED-RELATED"/>
    <property type="match status" value="1"/>
</dbReference>
<dbReference type="OMA" id="WECMANE"/>
<feature type="transmembrane region" description="Helical" evidence="10">
    <location>
        <begin position="698"/>
        <end position="724"/>
    </location>
</feature>
<comment type="function">
    <text evidence="7">May play a role in sperm development or sperm function. However, does not appear to have an essential role in spermatogenesis or male fertility.</text>
</comment>
<evidence type="ECO:0000259" key="11">
    <source>
        <dbReference type="PROSITE" id="PS50156"/>
    </source>
</evidence>
<evidence type="ECO:0000256" key="1">
    <source>
        <dbReference type="ARBA" id="ARBA00005585"/>
    </source>
</evidence>
<dbReference type="Gene3D" id="1.20.1640.10">
    <property type="entry name" value="Multidrug efflux transporter AcrB transmembrane domain"/>
    <property type="match status" value="2"/>
</dbReference>
<dbReference type="GO" id="GO:0016020">
    <property type="term" value="C:membrane"/>
    <property type="evidence" value="ECO:0007669"/>
    <property type="project" value="InterPro"/>
</dbReference>
<proteinExistence type="inferred from homology"/>
<dbReference type="GeneTree" id="ENSGT00940000158727"/>
<dbReference type="GO" id="GO:0097225">
    <property type="term" value="C:sperm midpiece"/>
    <property type="evidence" value="ECO:0007669"/>
    <property type="project" value="UniProtKB-ARBA"/>
</dbReference>
<dbReference type="InterPro" id="IPR000731">
    <property type="entry name" value="SSD"/>
</dbReference>
<dbReference type="InterPro" id="IPR003392">
    <property type="entry name" value="PTHD_SSD"/>
</dbReference>
<evidence type="ECO:0000256" key="9">
    <source>
        <dbReference type="ARBA" id="ARBA00074262"/>
    </source>
</evidence>
<reference evidence="12" key="3">
    <citation type="submission" date="2025-08" db="UniProtKB">
        <authorList>
            <consortium name="Ensembl"/>
        </authorList>
    </citation>
    <scope>IDENTIFICATION</scope>
</reference>
<evidence type="ECO:0000313" key="12">
    <source>
        <dbReference type="Ensembl" id="ENSELUP00000025961.3"/>
    </source>
</evidence>
<keyword evidence="2" id="KW-1003">Cell membrane</keyword>
<feature type="domain" description="SSD" evidence="11">
    <location>
        <begin position="304"/>
        <end position="439"/>
    </location>
</feature>
<evidence type="ECO:0000256" key="2">
    <source>
        <dbReference type="ARBA" id="ARBA00022475"/>
    </source>
</evidence>
<feature type="transmembrane region" description="Helical" evidence="10">
    <location>
        <begin position="731"/>
        <end position="751"/>
    </location>
</feature>
<feature type="transmembrane region" description="Helical" evidence="10">
    <location>
        <begin position="757"/>
        <end position="782"/>
    </location>
</feature>
<dbReference type="SUPFAM" id="SSF82866">
    <property type="entry name" value="Multidrug efflux transporter AcrB transmembrane domain"/>
    <property type="match status" value="2"/>
</dbReference>
<dbReference type="InParanoid" id="A0A3P8ZAZ8"/>
<name>A0A3P8ZAZ8_ESOLU</name>
<keyword evidence="5 10" id="KW-0472">Membrane</keyword>
<dbReference type="Ensembl" id="ENSELUT00000019757.3">
    <property type="protein sequence ID" value="ENSELUP00000025961.3"/>
    <property type="gene ID" value="ENSELUG00000001666.3"/>
</dbReference>
<feature type="transmembrane region" description="Helical" evidence="10">
    <location>
        <begin position="416"/>
        <end position="439"/>
    </location>
</feature>
<keyword evidence="4 10" id="KW-1133">Transmembrane helix</keyword>
<dbReference type="InterPro" id="IPR051697">
    <property type="entry name" value="Patched_domain-protein"/>
</dbReference>
<evidence type="ECO:0000256" key="3">
    <source>
        <dbReference type="ARBA" id="ARBA00022692"/>
    </source>
</evidence>
<feature type="transmembrane region" description="Helical" evidence="10">
    <location>
        <begin position="347"/>
        <end position="365"/>
    </location>
</feature>
<sequence>LSDGEDVGSLCSFIVPESRSNLSNRMDCQRTDCIERPLSNLFEKLGRIVGTYSVWFFIMPIILSGILGGGFYFLKDKEDNNIERQFTPRSGPSKIARNFVNENFPNDNTKFSSQRLSEEGNYASILVVSNENILTTEAFKEIINMNNKVNNISIDVDQRTLRFSHLCAKTNGRCVSNDILEIIAFNASRIEQTNITFPIYMHKSRQIFLGSAIGGMLTNPANEVTSAKAVKLIYFLESHNTTAEAWLKEFQKILMSDERDNDIIKVFYYTSQSKQEEIEKHTTDGIPLFSTTYALPLPFSHSLLDNVRNKVWVAAIGVFSAGLAVLSSFGLMFYIGIPFVITVANSPFLILGIGVDNMFIMLSNWQQTNVKDPVEKRMAHTYKEAAMSITITTLTDILGFYIGLMSDFPSIQSFCLYTSTAIIFCYVYNITFFGAFLALNGRREGSNRHWMTCMKIASENPKVGSNVCSLCCVGGEYDEETGTEKVQPINNFFKKYYSPFLMKPYNKVIILFIYAGYLAASIYGCFQIQQGIDLADLAADDSYVIPYYNNDRQYFSTYGPNVMIIVHQEFPYWNVTKRSELYSCLDDFKKLRFIEDNLNISWLNYYESYAQSLNLMFNDEVVFHANLSSFFDEYPVFKQDVNFTADAIHASRFFIQTLHIANASMEIEMVNSLKETAERCSVVPLIVYHPAFIYYDQYAVIVSGTLQNIGVTTAVMLFISLLLIPNPICSLWVTFSVVSVIVGVAGFMALWNVNLDSISMIILVVCIGFTVDFSAHISYAFVSSKKNSANERVVDALFTVGYPIVQGASSTILGVVVLAASKNHIFRTFFKIMFLVMIFGLIHGITFVPVFLTLLTRNKNKQESDLKQEVWVKPFSNTVQSEMKLEIKCVAYDNKNFVTCINCYDKPTIYTQHSQNCVIQNKNNLWVTDPDCP</sequence>
<feature type="transmembrane region" description="Helical" evidence="10">
    <location>
        <begin position="52"/>
        <end position="74"/>
    </location>
</feature>
<comment type="subcellular location">
    <subcellularLocation>
        <location evidence="8">Cell projection</location>
        <location evidence="8">Cilium</location>
        <location evidence="8">Flagellum membrane</location>
        <topology evidence="8">Multi-pass membrane protein</topology>
    </subcellularLocation>
</comment>
<evidence type="ECO:0000256" key="10">
    <source>
        <dbReference type="SAM" id="Phobius"/>
    </source>
</evidence>
<evidence type="ECO:0000256" key="7">
    <source>
        <dbReference type="ARBA" id="ARBA00057027"/>
    </source>
</evidence>
<evidence type="ECO:0000256" key="4">
    <source>
        <dbReference type="ARBA" id="ARBA00022989"/>
    </source>
</evidence>
<keyword evidence="13" id="KW-1185">Reference proteome</keyword>
<keyword evidence="3 10" id="KW-0812">Transmembrane</keyword>
<gene>
    <name evidence="12" type="primary">PTCHD3</name>
</gene>
<feature type="transmembrane region" description="Helical" evidence="10">
    <location>
        <begin position="832"/>
        <end position="855"/>
    </location>
</feature>
<dbReference type="PROSITE" id="PS50156">
    <property type="entry name" value="SSD"/>
    <property type="match status" value="1"/>
</dbReference>
<evidence type="ECO:0000256" key="5">
    <source>
        <dbReference type="ARBA" id="ARBA00023136"/>
    </source>
</evidence>
<evidence type="ECO:0000256" key="8">
    <source>
        <dbReference type="ARBA" id="ARBA00060429"/>
    </source>
</evidence>
<feature type="transmembrane region" description="Helical" evidence="10">
    <location>
        <begin position="385"/>
        <end position="404"/>
    </location>
</feature>
<feature type="transmembrane region" description="Helical" evidence="10">
    <location>
        <begin position="794"/>
        <end position="820"/>
    </location>
</feature>
<organism evidence="12 13">
    <name type="scientific">Esox lucius</name>
    <name type="common">Northern pike</name>
    <dbReference type="NCBI Taxonomy" id="8010"/>
    <lineage>
        <taxon>Eukaryota</taxon>
        <taxon>Metazoa</taxon>
        <taxon>Chordata</taxon>
        <taxon>Craniata</taxon>
        <taxon>Vertebrata</taxon>
        <taxon>Euteleostomi</taxon>
        <taxon>Actinopterygii</taxon>
        <taxon>Neopterygii</taxon>
        <taxon>Teleostei</taxon>
        <taxon>Protacanthopterygii</taxon>
        <taxon>Esociformes</taxon>
        <taxon>Esocidae</taxon>
        <taxon>Esox</taxon>
    </lineage>
</organism>
<reference evidence="12" key="2">
    <citation type="submission" date="2020-02" db="EMBL/GenBank/DDBJ databases">
        <title>Esox lucius (northern pike) genome, fEsoLuc1, primary haplotype.</title>
        <authorList>
            <person name="Myers G."/>
            <person name="Karagic N."/>
            <person name="Meyer A."/>
            <person name="Pippel M."/>
            <person name="Reichard M."/>
            <person name="Winkler S."/>
            <person name="Tracey A."/>
            <person name="Sims Y."/>
            <person name="Howe K."/>
            <person name="Rhie A."/>
            <person name="Formenti G."/>
            <person name="Durbin R."/>
            <person name="Fedrigo O."/>
            <person name="Jarvis E.D."/>
        </authorList>
    </citation>
    <scope>NUCLEOTIDE SEQUENCE [LARGE SCALE GENOMIC DNA]</scope>
</reference>
<evidence type="ECO:0000256" key="6">
    <source>
        <dbReference type="ARBA" id="ARBA00023180"/>
    </source>
</evidence>
<dbReference type="Pfam" id="PF02460">
    <property type="entry name" value="Patched"/>
    <property type="match status" value="1"/>
</dbReference>
<accession>A0A3P8ZAZ8</accession>
<dbReference type="PANTHER" id="PTHR10796:SF60">
    <property type="entry name" value="PATCHED DOMAIN-CONTAINING PROTEIN 3"/>
    <property type="match status" value="1"/>
</dbReference>
<evidence type="ECO:0000313" key="13">
    <source>
        <dbReference type="Proteomes" id="UP000265140"/>
    </source>
</evidence>
<keyword evidence="6" id="KW-0325">Glycoprotein</keyword>